<evidence type="ECO:0000256" key="6">
    <source>
        <dbReference type="ARBA" id="ARBA00022692"/>
    </source>
</evidence>
<name>A0A645BTB4_9ZZZZ</name>
<evidence type="ECO:0000256" key="7">
    <source>
        <dbReference type="ARBA" id="ARBA00022989"/>
    </source>
</evidence>
<evidence type="ECO:0000313" key="10">
    <source>
        <dbReference type="EMBL" id="MPM68565.1"/>
    </source>
</evidence>
<evidence type="ECO:0000256" key="9">
    <source>
        <dbReference type="SAM" id="Phobius"/>
    </source>
</evidence>
<evidence type="ECO:0000256" key="4">
    <source>
        <dbReference type="ARBA" id="ARBA00022597"/>
    </source>
</evidence>
<evidence type="ECO:0000256" key="3">
    <source>
        <dbReference type="ARBA" id="ARBA00022475"/>
    </source>
</evidence>
<reference evidence="10" key="1">
    <citation type="submission" date="2019-08" db="EMBL/GenBank/DDBJ databases">
        <authorList>
            <person name="Kucharzyk K."/>
            <person name="Murdoch R.W."/>
            <person name="Higgins S."/>
            <person name="Loffler F."/>
        </authorList>
    </citation>
    <scope>NUCLEOTIDE SEQUENCE</scope>
</reference>
<evidence type="ECO:0000256" key="8">
    <source>
        <dbReference type="ARBA" id="ARBA00023136"/>
    </source>
</evidence>
<comment type="caution">
    <text evidence="10">The sequence shown here is derived from an EMBL/GenBank/DDBJ whole genome shotgun (WGS) entry which is preliminary data.</text>
</comment>
<keyword evidence="3" id="KW-1003">Cell membrane</keyword>
<comment type="subcellular location">
    <subcellularLocation>
        <location evidence="1">Cell membrane</location>
        <topology evidence="1">Multi-pass membrane protein</topology>
    </subcellularLocation>
</comment>
<keyword evidence="2" id="KW-0813">Transport</keyword>
<keyword evidence="7 9" id="KW-1133">Transmembrane helix</keyword>
<evidence type="ECO:0000256" key="2">
    <source>
        <dbReference type="ARBA" id="ARBA00022448"/>
    </source>
</evidence>
<organism evidence="10">
    <name type="scientific">bioreactor metagenome</name>
    <dbReference type="NCBI Taxonomy" id="1076179"/>
    <lineage>
        <taxon>unclassified sequences</taxon>
        <taxon>metagenomes</taxon>
        <taxon>ecological metagenomes</taxon>
    </lineage>
</organism>
<keyword evidence="4" id="KW-0762">Sugar transport</keyword>
<keyword evidence="6 9" id="KW-0812">Transmembrane</keyword>
<evidence type="ECO:0000256" key="1">
    <source>
        <dbReference type="ARBA" id="ARBA00004651"/>
    </source>
</evidence>
<gene>
    <name evidence="10" type="ORF">SDC9_115498</name>
</gene>
<dbReference type="AlphaFoldDB" id="A0A645BTB4"/>
<dbReference type="EMBL" id="VSSQ01022324">
    <property type="protein sequence ID" value="MPM68565.1"/>
    <property type="molecule type" value="Genomic_DNA"/>
</dbReference>
<feature type="transmembrane region" description="Helical" evidence="9">
    <location>
        <begin position="28"/>
        <end position="60"/>
    </location>
</feature>
<dbReference type="Pfam" id="PF03609">
    <property type="entry name" value="EII-Sor"/>
    <property type="match status" value="1"/>
</dbReference>
<accession>A0A645BTB4</accession>
<keyword evidence="8 9" id="KW-0472">Membrane</keyword>
<evidence type="ECO:0000256" key="5">
    <source>
        <dbReference type="ARBA" id="ARBA00022683"/>
    </source>
</evidence>
<protein>
    <submittedName>
        <fullName evidence="10">Uncharacterized protein</fullName>
    </submittedName>
</protein>
<keyword evidence="5" id="KW-0598">Phosphotransferase system</keyword>
<sequence>MHGLEICGNLLPAVGMAMLMKLLWDRTIAVFFFLGFVGVAYLQLPLIALAVIGVIIAVVIGQRDYQASKLAREMDQLAKLPAGEHAVVMAGAGAELDDLNAEEEDFLK</sequence>
<proteinExistence type="predicted"/>
<dbReference type="GO" id="GO:0009401">
    <property type="term" value="P:phosphoenolpyruvate-dependent sugar phosphotransferase system"/>
    <property type="evidence" value="ECO:0007669"/>
    <property type="project" value="UniProtKB-KW"/>
</dbReference>
<dbReference type="InterPro" id="IPR004700">
    <property type="entry name" value="PTS_IIC_man"/>
</dbReference>
<dbReference type="GO" id="GO:0005886">
    <property type="term" value="C:plasma membrane"/>
    <property type="evidence" value="ECO:0007669"/>
    <property type="project" value="UniProtKB-SubCell"/>
</dbReference>